<feature type="transmembrane region" description="Helical" evidence="1">
    <location>
        <begin position="58"/>
        <end position="74"/>
    </location>
</feature>
<evidence type="ECO:0000256" key="1">
    <source>
        <dbReference type="SAM" id="Phobius"/>
    </source>
</evidence>
<proteinExistence type="predicted"/>
<organism evidence="2 3">
    <name type="scientific">Methylohalomonas lacus</name>
    <dbReference type="NCBI Taxonomy" id="398773"/>
    <lineage>
        <taxon>Bacteria</taxon>
        <taxon>Pseudomonadati</taxon>
        <taxon>Pseudomonadota</taxon>
        <taxon>Gammaproteobacteria</taxon>
        <taxon>Methylohalomonadales</taxon>
        <taxon>Methylohalomonadaceae</taxon>
        <taxon>Methylohalomonas</taxon>
    </lineage>
</organism>
<dbReference type="Proteomes" id="UP001204445">
    <property type="component" value="Unassembled WGS sequence"/>
</dbReference>
<comment type="caution">
    <text evidence="2">The sequence shown here is derived from an EMBL/GenBank/DDBJ whole genome shotgun (WGS) entry which is preliminary data.</text>
</comment>
<evidence type="ECO:0000313" key="2">
    <source>
        <dbReference type="EMBL" id="MCS3903470.1"/>
    </source>
</evidence>
<feature type="transmembrane region" description="Helical" evidence="1">
    <location>
        <begin position="245"/>
        <end position="263"/>
    </location>
</feature>
<evidence type="ECO:0000313" key="3">
    <source>
        <dbReference type="Proteomes" id="UP001204445"/>
    </source>
</evidence>
<keyword evidence="1" id="KW-0472">Membrane</keyword>
<feature type="transmembrane region" description="Helical" evidence="1">
    <location>
        <begin position="212"/>
        <end position="233"/>
    </location>
</feature>
<name>A0AAE3HKI1_9GAMM</name>
<keyword evidence="3" id="KW-1185">Reference proteome</keyword>
<accession>A0AAE3HKI1</accession>
<protein>
    <submittedName>
        <fullName evidence="2">Uncharacterized protein</fullName>
    </submittedName>
</protein>
<reference evidence="2" key="1">
    <citation type="submission" date="2022-08" db="EMBL/GenBank/DDBJ databases">
        <title>Genomic Encyclopedia of Type Strains, Phase III (KMG-III): the genomes of soil and plant-associated and newly described type strains.</title>
        <authorList>
            <person name="Whitman W."/>
        </authorList>
    </citation>
    <scope>NUCLEOTIDE SEQUENCE</scope>
    <source>
        <strain evidence="2">HMT 1</strain>
    </source>
</reference>
<feature type="transmembrane region" description="Helical" evidence="1">
    <location>
        <begin position="275"/>
        <end position="292"/>
    </location>
</feature>
<dbReference type="AlphaFoldDB" id="A0AAE3HKI1"/>
<dbReference type="RefSeq" id="WP_259055257.1">
    <property type="nucleotide sequence ID" value="NZ_JANUCT010000008.1"/>
</dbReference>
<keyword evidence="1" id="KW-0812">Transmembrane</keyword>
<gene>
    <name evidence="2" type="ORF">J2T55_001491</name>
</gene>
<dbReference type="EMBL" id="JANUCT010000008">
    <property type="protein sequence ID" value="MCS3903470.1"/>
    <property type="molecule type" value="Genomic_DNA"/>
</dbReference>
<keyword evidence="1" id="KW-1133">Transmembrane helix</keyword>
<sequence length="375" mass="41595">MEFRPRPFPFRLFLGAVFGLPLLLLVMVVLETGSSPADLARALQQEFAADTTRLIESLLMLLAAVAGIGFTLLFQRRARIRVDSGHIAFCSGLPGIFRYLVPDWQFDYAAIESAALQPVGRGNFLTLVITPQQGRKRQLLPQQWIEPGSRGRSGSWFRMTRVKREDAQRLLRETPLLRQLQAAGVTIDMNLEQHYRPGLDTSAHFDLTTNRTALACLLLMVGLGLYALVDGVLLTGDRYAATPPYLWFALAALLVAALAAARLQRAAVPRLESTVLALLLGVSVALAVWPGLLRINAVTAADGPEQHVYTLAADGVLQPDTAGLPVMRRPIDANFWNAQSAGSRWPFAMRRGLFGFWQYDSRPLIENIRQYYARL</sequence>